<name>A0AAW0B6G7_9AGAR</name>
<dbReference type="AlphaFoldDB" id="A0AAW0B6G7"/>
<dbReference type="Proteomes" id="UP001362999">
    <property type="component" value="Unassembled WGS sequence"/>
</dbReference>
<reference evidence="1 2" key="1">
    <citation type="journal article" date="2024" name="J Genomics">
        <title>Draft genome sequencing and assembly of Favolaschia claudopus CIRM-BRFM 2984 isolated from oak limbs.</title>
        <authorList>
            <person name="Navarro D."/>
            <person name="Drula E."/>
            <person name="Chaduli D."/>
            <person name="Cazenave R."/>
            <person name="Ahrendt S."/>
            <person name="Wang J."/>
            <person name="Lipzen A."/>
            <person name="Daum C."/>
            <person name="Barry K."/>
            <person name="Grigoriev I.V."/>
            <person name="Favel A."/>
            <person name="Rosso M.N."/>
            <person name="Martin F."/>
        </authorList>
    </citation>
    <scope>NUCLEOTIDE SEQUENCE [LARGE SCALE GENOMIC DNA]</scope>
    <source>
        <strain evidence="1 2">CIRM-BRFM 2984</strain>
    </source>
</reference>
<protein>
    <submittedName>
        <fullName evidence="1">Uncharacterized protein</fullName>
    </submittedName>
</protein>
<keyword evidence="2" id="KW-1185">Reference proteome</keyword>
<sequence length="279" mass="30720">MSTILYDIGPEASLASNRFYSSSVEILHTFQIFVNVDNQHLNRSTMPDFLFHGRVLRKALYNRPADTRANQGRVDVVIDRKSRRSRQGARKRIGDRGEVSTVLDSKIDITEVEGSFEGSVLSVVVPLAGRIELRRTNGKLEWSSENKGSTRRGIGTSGNIIAFLRDQPAVLAVVEAELSVHVDDVDNVEAVSAEGGRAYSSPRSFALHHACRRSDEQVAAVRSSDIVIRMRERYCAVECGPLAEFNPRAPEMRGVAADDGRVAIPWAGRAGRAVQEQGC</sequence>
<gene>
    <name evidence="1" type="ORF">R3P38DRAFT_3358117</name>
</gene>
<organism evidence="1 2">
    <name type="scientific">Favolaschia claudopus</name>
    <dbReference type="NCBI Taxonomy" id="2862362"/>
    <lineage>
        <taxon>Eukaryota</taxon>
        <taxon>Fungi</taxon>
        <taxon>Dikarya</taxon>
        <taxon>Basidiomycota</taxon>
        <taxon>Agaricomycotina</taxon>
        <taxon>Agaricomycetes</taxon>
        <taxon>Agaricomycetidae</taxon>
        <taxon>Agaricales</taxon>
        <taxon>Marasmiineae</taxon>
        <taxon>Mycenaceae</taxon>
        <taxon>Favolaschia</taxon>
    </lineage>
</organism>
<proteinExistence type="predicted"/>
<dbReference type="EMBL" id="JAWWNJ010000040">
    <property type="protein sequence ID" value="KAK7021017.1"/>
    <property type="molecule type" value="Genomic_DNA"/>
</dbReference>
<evidence type="ECO:0000313" key="2">
    <source>
        <dbReference type="Proteomes" id="UP001362999"/>
    </source>
</evidence>
<accession>A0AAW0B6G7</accession>
<comment type="caution">
    <text evidence="1">The sequence shown here is derived from an EMBL/GenBank/DDBJ whole genome shotgun (WGS) entry which is preliminary data.</text>
</comment>
<evidence type="ECO:0000313" key="1">
    <source>
        <dbReference type="EMBL" id="KAK7021017.1"/>
    </source>
</evidence>